<dbReference type="NCBIfam" id="TIGR00725">
    <property type="entry name" value="TIGR00725 family protein"/>
    <property type="match status" value="1"/>
</dbReference>
<gene>
    <name evidence="1" type="ORF">DTL3_0640</name>
</gene>
<reference evidence="2" key="1">
    <citation type="submission" date="2014-11" db="EMBL/GenBank/DDBJ databases">
        <authorList>
            <person name="Wibberg D."/>
        </authorList>
    </citation>
    <scope>NUCLEOTIDE SEQUENCE [LARGE SCALE GENOMIC DNA]</scope>
    <source>
        <strain evidence="2">L3</strain>
    </source>
</reference>
<dbReference type="GO" id="GO:0005829">
    <property type="term" value="C:cytosol"/>
    <property type="evidence" value="ECO:0007669"/>
    <property type="project" value="TreeGrafter"/>
</dbReference>
<dbReference type="PANTHER" id="PTHR43393">
    <property type="entry name" value="CYTOKININ RIBOSIDE 5'-MONOPHOSPHATE PHOSPHORIBOHYDROLASE"/>
    <property type="match status" value="1"/>
</dbReference>
<dbReference type="PATRIC" id="fig|1006576.9.peg.621"/>
<name>A0A0C7NJ39_DEFTU</name>
<organism evidence="1 2">
    <name type="scientific">Defluviitoga tunisiensis</name>
    <dbReference type="NCBI Taxonomy" id="1006576"/>
    <lineage>
        <taxon>Bacteria</taxon>
        <taxon>Thermotogati</taxon>
        <taxon>Thermotogota</taxon>
        <taxon>Thermotogae</taxon>
        <taxon>Petrotogales</taxon>
        <taxon>Petrotogaceae</taxon>
        <taxon>Defluviitoga</taxon>
    </lineage>
</organism>
<dbReference type="EMBL" id="LN824141">
    <property type="protein sequence ID" value="CEP77951.1"/>
    <property type="molecule type" value="Genomic_DNA"/>
</dbReference>
<evidence type="ECO:0008006" key="3">
    <source>
        <dbReference type="Google" id="ProtNLM"/>
    </source>
</evidence>
<dbReference type="KEGG" id="dtn:DTL3_0640"/>
<dbReference type="STRING" id="1006576.DTL3_0640"/>
<dbReference type="Gene3D" id="3.40.50.450">
    <property type="match status" value="1"/>
</dbReference>
<dbReference type="InterPro" id="IPR052341">
    <property type="entry name" value="LOG_family_nucleotidases"/>
</dbReference>
<dbReference type="HOGENOM" id="CLU_107614_0_0_0"/>
<dbReference type="PANTHER" id="PTHR43393:SF3">
    <property type="entry name" value="LYSINE DECARBOXYLASE-LIKE PROTEIN"/>
    <property type="match status" value="1"/>
</dbReference>
<evidence type="ECO:0000313" key="2">
    <source>
        <dbReference type="Proteomes" id="UP000032809"/>
    </source>
</evidence>
<dbReference type="Pfam" id="PF18306">
    <property type="entry name" value="LDcluster4"/>
    <property type="match status" value="1"/>
</dbReference>
<keyword evidence="2" id="KW-1185">Reference proteome</keyword>
<dbReference type="InterPro" id="IPR005268">
    <property type="entry name" value="CHP00725"/>
</dbReference>
<sequence length="180" mass="20119">MTVLNVGVIGYSGDIYKEPIKSLTSICLEIGKCIAKNNWILVNGGRDGVMHLVSKAAKNNGGYVIGYLPWGEEGNEYLTLPIKTGLDFNMRSFIMLKNVDAVVSLGGEIGTAIEILGAYSYKKPIILFRNTGGWTDNITKILIEEKYLDNRKLIELRQVYKVTEMEIALKEIEQGVKKDW</sequence>
<dbReference type="Proteomes" id="UP000032809">
    <property type="component" value="Chromosome I"/>
</dbReference>
<accession>A0A0C7NJ39</accession>
<dbReference type="InterPro" id="IPR041164">
    <property type="entry name" value="LDcluster4"/>
</dbReference>
<dbReference type="SUPFAM" id="SSF102405">
    <property type="entry name" value="MCP/YpsA-like"/>
    <property type="match status" value="1"/>
</dbReference>
<protein>
    <recommendedName>
        <fullName evidence="3">Rossmann fold nucleotide-binding protein</fullName>
    </recommendedName>
</protein>
<evidence type="ECO:0000313" key="1">
    <source>
        <dbReference type="EMBL" id="CEP77951.1"/>
    </source>
</evidence>
<dbReference type="AlphaFoldDB" id="A0A0C7NJ39"/>
<proteinExistence type="predicted"/>